<dbReference type="Pfam" id="PF01381">
    <property type="entry name" value="HTH_3"/>
    <property type="match status" value="1"/>
</dbReference>
<reference evidence="3" key="1">
    <citation type="submission" date="2020-08" db="EMBL/GenBank/DDBJ databases">
        <title>Genome public.</title>
        <authorList>
            <person name="Liu C."/>
            <person name="Sun Q."/>
        </authorList>
    </citation>
    <scope>NUCLEOTIDE SEQUENCE</scope>
    <source>
        <strain evidence="3">BX15</strain>
    </source>
</reference>
<dbReference type="InterPro" id="IPR001387">
    <property type="entry name" value="Cro/C1-type_HTH"/>
</dbReference>
<evidence type="ECO:0000256" key="1">
    <source>
        <dbReference type="ARBA" id="ARBA00023125"/>
    </source>
</evidence>
<protein>
    <submittedName>
        <fullName evidence="3">Helix-turn-helix transcriptional regulator</fullName>
    </submittedName>
</protein>
<feature type="domain" description="HTH cro/C1-type" evidence="2">
    <location>
        <begin position="13"/>
        <end position="67"/>
    </location>
</feature>
<comment type="caution">
    <text evidence="3">The sequence shown here is derived from an EMBL/GenBank/DDBJ whole genome shotgun (WGS) entry which is preliminary data.</text>
</comment>
<sequence>MYMRTEILKYGRIRDLRNDRGLTQRDVANVLHVSQNTYSQYEIGVSRYPLDAIIKLAEYYGVSIDYLVGLTDEPKPYPRKKK</sequence>
<dbReference type="CDD" id="cd00093">
    <property type="entry name" value="HTH_XRE"/>
    <property type="match status" value="1"/>
</dbReference>
<proteinExistence type="predicted"/>
<evidence type="ECO:0000259" key="2">
    <source>
        <dbReference type="PROSITE" id="PS50943"/>
    </source>
</evidence>
<dbReference type="InterPro" id="IPR010982">
    <property type="entry name" value="Lambda_DNA-bd_dom_sf"/>
</dbReference>
<dbReference type="EMBL" id="JACOQI010000001">
    <property type="protein sequence ID" value="MBC5768901.1"/>
    <property type="molecule type" value="Genomic_DNA"/>
</dbReference>
<dbReference type="Proteomes" id="UP000620327">
    <property type="component" value="Unassembled WGS sequence"/>
</dbReference>
<dbReference type="Gene3D" id="1.10.260.40">
    <property type="entry name" value="lambda repressor-like DNA-binding domains"/>
    <property type="match status" value="1"/>
</dbReference>
<dbReference type="SUPFAM" id="SSF47413">
    <property type="entry name" value="lambda repressor-like DNA-binding domains"/>
    <property type="match status" value="1"/>
</dbReference>
<gene>
    <name evidence="3" type="ORF">H8Z83_00865</name>
</gene>
<keyword evidence="4" id="KW-1185">Reference proteome</keyword>
<dbReference type="PANTHER" id="PTHR46558">
    <property type="entry name" value="TRACRIPTIONAL REGULATORY PROTEIN-RELATED-RELATED"/>
    <property type="match status" value="1"/>
</dbReference>
<keyword evidence="1" id="KW-0238">DNA-binding</keyword>
<dbReference type="GO" id="GO:0003677">
    <property type="term" value="F:DNA binding"/>
    <property type="evidence" value="ECO:0007669"/>
    <property type="project" value="UniProtKB-KW"/>
</dbReference>
<dbReference type="SMART" id="SM00530">
    <property type="entry name" value="HTH_XRE"/>
    <property type="match status" value="1"/>
</dbReference>
<dbReference type="PANTHER" id="PTHR46558:SF11">
    <property type="entry name" value="HTH-TYPE TRANSCRIPTIONAL REGULATOR XRE"/>
    <property type="match status" value="1"/>
</dbReference>
<evidence type="ECO:0000313" key="3">
    <source>
        <dbReference type="EMBL" id="MBC5768901.1"/>
    </source>
</evidence>
<organism evidence="3 4">
    <name type="scientific">Dysosmobacter segnis</name>
    <dbReference type="NCBI Taxonomy" id="2763042"/>
    <lineage>
        <taxon>Bacteria</taxon>
        <taxon>Bacillati</taxon>
        <taxon>Bacillota</taxon>
        <taxon>Clostridia</taxon>
        <taxon>Eubacteriales</taxon>
        <taxon>Oscillospiraceae</taxon>
        <taxon>Dysosmobacter</taxon>
    </lineage>
</organism>
<accession>A0A923MF24</accession>
<dbReference type="PROSITE" id="PS50943">
    <property type="entry name" value="HTH_CROC1"/>
    <property type="match status" value="1"/>
</dbReference>
<name>A0A923MF24_9FIRM</name>
<dbReference type="RefSeq" id="WP_187013302.1">
    <property type="nucleotide sequence ID" value="NZ_JACOQI010000001.1"/>
</dbReference>
<dbReference type="AlphaFoldDB" id="A0A923MF24"/>
<evidence type="ECO:0000313" key="4">
    <source>
        <dbReference type="Proteomes" id="UP000620327"/>
    </source>
</evidence>